<dbReference type="SUPFAM" id="SSF53335">
    <property type="entry name" value="S-adenosyl-L-methionine-dependent methyltransferases"/>
    <property type="match status" value="1"/>
</dbReference>
<dbReference type="InterPro" id="IPR029063">
    <property type="entry name" value="SAM-dependent_MTases_sf"/>
</dbReference>
<evidence type="ECO:0000313" key="1">
    <source>
        <dbReference type="EMBL" id="CAD9237701.1"/>
    </source>
</evidence>
<dbReference type="Pfam" id="PF13489">
    <property type="entry name" value="Methyltransf_23"/>
    <property type="match status" value="1"/>
</dbReference>
<sequence>MCMQRTIIQKRLGRFGTVVTLEVIEHVLDPEAFVRECVGAVQDGGVVVISTMNRTPWSFFANIVAAEHLLGLVPTGTHDWSQFLSPGEILDLLSGAARSDGRTAELIQCCGITPGLTRGRLEFRLCGDVSSHFILAAQIHARQKKSH</sequence>
<dbReference type="AlphaFoldDB" id="A0A7S1TJ52"/>
<proteinExistence type="predicted"/>
<dbReference type="Gene3D" id="3.40.50.150">
    <property type="entry name" value="Vaccinia Virus protein VP39"/>
    <property type="match status" value="1"/>
</dbReference>
<protein>
    <recommendedName>
        <fullName evidence="2">Methyltransferase type 11 domain-containing protein</fullName>
    </recommendedName>
</protein>
<gene>
    <name evidence="1" type="ORF">CCAE0312_LOCUS9800</name>
</gene>
<evidence type="ECO:0008006" key="2">
    <source>
        <dbReference type="Google" id="ProtNLM"/>
    </source>
</evidence>
<reference evidence="1" key="1">
    <citation type="submission" date="2021-01" db="EMBL/GenBank/DDBJ databases">
        <authorList>
            <person name="Corre E."/>
            <person name="Pelletier E."/>
            <person name="Niang G."/>
            <person name="Scheremetjew M."/>
            <person name="Finn R."/>
            <person name="Kale V."/>
            <person name="Holt S."/>
            <person name="Cochrane G."/>
            <person name="Meng A."/>
            <person name="Brown T."/>
            <person name="Cohen L."/>
        </authorList>
    </citation>
    <scope>NUCLEOTIDE SEQUENCE</scope>
    <source>
        <strain evidence="1">SAG 36.94</strain>
    </source>
</reference>
<accession>A0A7S1TJ52</accession>
<name>A0A7S1TJ52_9RHOD</name>
<organism evidence="1">
    <name type="scientific">Compsopogon caeruleus</name>
    <dbReference type="NCBI Taxonomy" id="31354"/>
    <lineage>
        <taxon>Eukaryota</taxon>
        <taxon>Rhodophyta</taxon>
        <taxon>Compsopogonophyceae</taxon>
        <taxon>Compsopogonales</taxon>
        <taxon>Compsopogonaceae</taxon>
        <taxon>Compsopogon</taxon>
    </lineage>
</organism>
<dbReference type="EMBL" id="HBGH01017666">
    <property type="protein sequence ID" value="CAD9237701.1"/>
    <property type="molecule type" value="Transcribed_RNA"/>
</dbReference>